<gene>
    <name evidence="2" type="ORF">B0X71_16895</name>
</gene>
<dbReference type="KEGG" id="pmar:B0X71_16895"/>
<protein>
    <submittedName>
        <fullName evidence="2">Uncharacterized protein</fullName>
    </submittedName>
</protein>
<dbReference type="EMBL" id="CP019640">
    <property type="protein sequence ID" value="AQQ54612.1"/>
    <property type="molecule type" value="Genomic_DNA"/>
</dbReference>
<organism evidence="2 3">
    <name type="scientific">Planococcus lenghuensis</name>
    <dbReference type="NCBI Taxonomy" id="2213202"/>
    <lineage>
        <taxon>Bacteria</taxon>
        <taxon>Bacillati</taxon>
        <taxon>Bacillota</taxon>
        <taxon>Bacilli</taxon>
        <taxon>Bacillales</taxon>
        <taxon>Caryophanaceae</taxon>
        <taxon>Planococcus</taxon>
    </lineage>
</organism>
<accession>A0A1Q2L415</accession>
<keyword evidence="1" id="KW-0812">Transmembrane</keyword>
<dbReference type="Proteomes" id="UP000188184">
    <property type="component" value="Chromosome"/>
</dbReference>
<evidence type="ECO:0000313" key="2">
    <source>
        <dbReference type="EMBL" id="AQQ54612.1"/>
    </source>
</evidence>
<name>A0A1Q2L415_9BACL</name>
<dbReference type="AlphaFoldDB" id="A0A1Q2L415"/>
<evidence type="ECO:0000256" key="1">
    <source>
        <dbReference type="SAM" id="Phobius"/>
    </source>
</evidence>
<sequence length="76" mass="8850">MYRNFTTGKLGINLNKTVSWLAAMHLMVRQIASYFGNCLITILMFNSLKAEPKGKRKKYNSKQQKWHMEIQTVKAV</sequence>
<keyword evidence="3" id="KW-1185">Reference proteome</keyword>
<proteinExistence type="predicted"/>
<keyword evidence="1" id="KW-1133">Transmembrane helix</keyword>
<keyword evidence="1" id="KW-0472">Membrane</keyword>
<feature type="transmembrane region" description="Helical" evidence="1">
    <location>
        <begin position="31"/>
        <end position="48"/>
    </location>
</feature>
<reference evidence="2 3" key="1">
    <citation type="submission" date="2017-02" db="EMBL/GenBank/DDBJ databases">
        <title>The complete genomic sequence of a novel cold adapted crude oil-degrading bacterium Planococcus qaidamina Y42.</title>
        <authorList>
            <person name="Yang R."/>
        </authorList>
    </citation>
    <scope>NUCLEOTIDE SEQUENCE [LARGE SCALE GENOMIC DNA]</scope>
    <source>
        <strain evidence="2 3">Y42</strain>
    </source>
</reference>
<evidence type="ECO:0000313" key="3">
    <source>
        <dbReference type="Proteomes" id="UP000188184"/>
    </source>
</evidence>